<gene>
    <name evidence="2" type="ORF">DCAF_LOCUS9764</name>
</gene>
<sequence>MSVNLSHGAAFARAQMGEMEEIVYLHTANRLLEDDKDRKVFGFIPMHVSRNVKRKFPRRNKWQEQLAMPRFYQVDISSHLFQNYKTKSQGFTKQVTVSAKSKTQNSYHEYDR</sequence>
<dbReference type="EMBL" id="CAWUPB010000950">
    <property type="protein sequence ID" value="CAK7334135.1"/>
    <property type="molecule type" value="Genomic_DNA"/>
</dbReference>
<reference evidence="2 3" key="1">
    <citation type="submission" date="2024-01" db="EMBL/GenBank/DDBJ databases">
        <authorList>
            <person name="Waweru B."/>
        </authorList>
    </citation>
    <scope>NUCLEOTIDE SEQUENCE [LARGE SCALE GENOMIC DNA]</scope>
</reference>
<keyword evidence="3" id="KW-1185">Reference proteome</keyword>
<name>A0AAV1RDC6_9ROSI</name>
<proteinExistence type="predicted"/>
<accession>A0AAV1RDC6</accession>
<feature type="region of interest" description="Disordered" evidence="1">
    <location>
        <begin position="92"/>
        <end position="112"/>
    </location>
</feature>
<protein>
    <submittedName>
        <fullName evidence="2">Uncharacterized protein</fullName>
    </submittedName>
</protein>
<dbReference type="Proteomes" id="UP001314170">
    <property type="component" value="Unassembled WGS sequence"/>
</dbReference>
<dbReference type="AlphaFoldDB" id="A0AAV1RDC6"/>
<evidence type="ECO:0000256" key="1">
    <source>
        <dbReference type="SAM" id="MobiDB-lite"/>
    </source>
</evidence>
<organism evidence="2 3">
    <name type="scientific">Dovyalis caffra</name>
    <dbReference type="NCBI Taxonomy" id="77055"/>
    <lineage>
        <taxon>Eukaryota</taxon>
        <taxon>Viridiplantae</taxon>
        <taxon>Streptophyta</taxon>
        <taxon>Embryophyta</taxon>
        <taxon>Tracheophyta</taxon>
        <taxon>Spermatophyta</taxon>
        <taxon>Magnoliopsida</taxon>
        <taxon>eudicotyledons</taxon>
        <taxon>Gunneridae</taxon>
        <taxon>Pentapetalae</taxon>
        <taxon>rosids</taxon>
        <taxon>fabids</taxon>
        <taxon>Malpighiales</taxon>
        <taxon>Salicaceae</taxon>
        <taxon>Flacourtieae</taxon>
        <taxon>Dovyalis</taxon>
    </lineage>
</organism>
<evidence type="ECO:0000313" key="2">
    <source>
        <dbReference type="EMBL" id="CAK7334135.1"/>
    </source>
</evidence>
<evidence type="ECO:0000313" key="3">
    <source>
        <dbReference type="Proteomes" id="UP001314170"/>
    </source>
</evidence>
<comment type="caution">
    <text evidence="2">The sequence shown here is derived from an EMBL/GenBank/DDBJ whole genome shotgun (WGS) entry which is preliminary data.</text>
</comment>